<gene>
    <name evidence="1" type="ORF">DERYTH_LOCUS6379</name>
</gene>
<keyword evidence="2" id="KW-1185">Reference proteome</keyword>
<dbReference type="AlphaFoldDB" id="A0A9N9BSB0"/>
<evidence type="ECO:0000313" key="1">
    <source>
        <dbReference type="EMBL" id="CAG8574622.1"/>
    </source>
</evidence>
<dbReference type="Proteomes" id="UP000789405">
    <property type="component" value="Unassembled WGS sequence"/>
</dbReference>
<dbReference type="EMBL" id="CAJVPY010002880">
    <property type="protein sequence ID" value="CAG8574622.1"/>
    <property type="molecule type" value="Genomic_DNA"/>
</dbReference>
<organism evidence="1 2">
    <name type="scientific">Dentiscutata erythropus</name>
    <dbReference type="NCBI Taxonomy" id="1348616"/>
    <lineage>
        <taxon>Eukaryota</taxon>
        <taxon>Fungi</taxon>
        <taxon>Fungi incertae sedis</taxon>
        <taxon>Mucoromycota</taxon>
        <taxon>Glomeromycotina</taxon>
        <taxon>Glomeromycetes</taxon>
        <taxon>Diversisporales</taxon>
        <taxon>Gigasporaceae</taxon>
        <taxon>Dentiscutata</taxon>
    </lineage>
</organism>
<proteinExistence type="predicted"/>
<reference evidence="1" key="1">
    <citation type="submission" date="2021-06" db="EMBL/GenBank/DDBJ databases">
        <authorList>
            <person name="Kallberg Y."/>
            <person name="Tangrot J."/>
            <person name="Rosling A."/>
        </authorList>
    </citation>
    <scope>NUCLEOTIDE SEQUENCE</scope>
    <source>
        <strain evidence="1">MA453B</strain>
    </source>
</reference>
<protein>
    <submittedName>
        <fullName evidence="1">20813_t:CDS:1</fullName>
    </submittedName>
</protein>
<evidence type="ECO:0000313" key="2">
    <source>
        <dbReference type="Proteomes" id="UP000789405"/>
    </source>
</evidence>
<comment type="caution">
    <text evidence="1">The sequence shown here is derived from an EMBL/GenBank/DDBJ whole genome shotgun (WGS) entry which is preliminary data.</text>
</comment>
<sequence>MSENLITTSFFFGTTKLYLPKSTCFSPSHDLVEFDRVAPKVRYMKVNDPHPAEYMMPMIGSYSIYFISYAN</sequence>
<name>A0A9N9BSB0_9GLOM</name>
<accession>A0A9N9BSB0</accession>